<gene>
    <name evidence="2" type="ORF">IAC10_12775</name>
</gene>
<accession>A0A9D1JNX5</accession>
<comment type="caution">
    <text evidence="2">The sequence shown here is derived from an EMBL/GenBank/DDBJ whole genome shotgun (WGS) entry which is preliminary data.</text>
</comment>
<reference evidence="2" key="2">
    <citation type="journal article" date="2021" name="PeerJ">
        <title>Extensive microbial diversity within the chicken gut microbiome revealed by metagenomics and culture.</title>
        <authorList>
            <person name="Gilroy R."/>
            <person name="Ravi A."/>
            <person name="Getino M."/>
            <person name="Pursley I."/>
            <person name="Horton D.L."/>
            <person name="Alikhan N.F."/>
            <person name="Baker D."/>
            <person name="Gharbi K."/>
            <person name="Hall N."/>
            <person name="Watson M."/>
            <person name="Adriaenssens E.M."/>
            <person name="Foster-Nyarko E."/>
            <person name="Jarju S."/>
            <person name="Secka A."/>
            <person name="Antonio M."/>
            <person name="Oren A."/>
            <person name="Chaudhuri R.R."/>
            <person name="La Ragione R."/>
            <person name="Hildebrand F."/>
            <person name="Pallen M.J."/>
        </authorList>
    </citation>
    <scope>NUCLEOTIDE SEQUENCE</scope>
    <source>
        <strain evidence="2">6276</strain>
    </source>
</reference>
<reference evidence="2" key="1">
    <citation type="submission" date="2020-10" db="EMBL/GenBank/DDBJ databases">
        <authorList>
            <person name="Gilroy R."/>
        </authorList>
    </citation>
    <scope>NUCLEOTIDE SEQUENCE</scope>
    <source>
        <strain evidence="2">6276</strain>
    </source>
</reference>
<dbReference type="Proteomes" id="UP000823928">
    <property type="component" value="Unassembled WGS sequence"/>
</dbReference>
<sequence>IDMGFTITPRASYKPLGRQPFRPGQWQGYKAASSHTTYIQNNFFGNSYNSGMNYGYNYGNYCNHDDGGLSKGAKWLLGLGVGTTLLGGILKMFGVGSNNNAETVTTHTNDNTTPPPVDDGSENVNNDETVDSNKSKPTLEEKKSDINPDILKVQKQEVKETTNYTVQYGDTWANVIMAKYKDENGNPISFADAKELWTQLKGECGVSKDADGMPSNIELPNEFKNYKLDINGKVTPNTNFDNSNYKDYDGKGFQSKTTTNYNATGTINGKSIGTISGSGKEVTAQLRAKGFSDKDIKTAMQNGEVKITKQQNEE</sequence>
<protein>
    <recommendedName>
        <fullName evidence="4">LysM domain-containing protein</fullName>
    </recommendedName>
</protein>
<feature type="non-terminal residue" evidence="2">
    <location>
        <position position="1"/>
    </location>
</feature>
<evidence type="ECO:0000256" key="1">
    <source>
        <dbReference type="SAM" id="MobiDB-lite"/>
    </source>
</evidence>
<evidence type="ECO:0000313" key="3">
    <source>
        <dbReference type="Proteomes" id="UP000823928"/>
    </source>
</evidence>
<evidence type="ECO:0000313" key="2">
    <source>
        <dbReference type="EMBL" id="HIS37472.1"/>
    </source>
</evidence>
<proteinExistence type="predicted"/>
<name>A0A9D1JNX5_9BACT</name>
<organism evidence="2 3">
    <name type="scientific">Candidatus Scatousia excrementigallinarum</name>
    <dbReference type="NCBI Taxonomy" id="2840935"/>
    <lineage>
        <taxon>Bacteria</taxon>
        <taxon>Candidatus Scatousia</taxon>
    </lineage>
</organism>
<dbReference type="AlphaFoldDB" id="A0A9D1JNX5"/>
<feature type="compositionally biased region" description="Low complexity" evidence="1">
    <location>
        <begin position="103"/>
        <end position="112"/>
    </location>
</feature>
<feature type="region of interest" description="Disordered" evidence="1">
    <location>
        <begin position="102"/>
        <end position="146"/>
    </location>
</feature>
<dbReference type="EMBL" id="DVIU01000261">
    <property type="protein sequence ID" value="HIS37472.1"/>
    <property type="molecule type" value="Genomic_DNA"/>
</dbReference>
<feature type="compositionally biased region" description="Basic and acidic residues" evidence="1">
    <location>
        <begin position="131"/>
        <end position="146"/>
    </location>
</feature>
<evidence type="ECO:0008006" key="4">
    <source>
        <dbReference type="Google" id="ProtNLM"/>
    </source>
</evidence>